<proteinExistence type="predicted"/>
<dbReference type="GeneID" id="24423701"/>
<dbReference type="OMA" id="NDKIQCT"/>
<dbReference type="RefSeq" id="XP_012647691.1">
    <property type="nucleotide sequence ID" value="XM_012792237.1"/>
</dbReference>
<reference evidence="2 3" key="1">
    <citation type="journal article" date="2012" name="Nucleic Acids Res.">
        <title>Sequencing of the smallest Apicomplexan genome from the human pathogen Babesia microti.</title>
        <authorList>
            <person name="Cornillot E."/>
            <person name="Hadj-Kaddour K."/>
            <person name="Dassouli A."/>
            <person name="Noel B."/>
            <person name="Ranwez V."/>
            <person name="Vacherie B."/>
            <person name="Augagneur Y."/>
            <person name="Bres V."/>
            <person name="Duclos A."/>
            <person name="Randazzo S."/>
            <person name="Carcy B."/>
            <person name="Debierre-Grockiego F."/>
            <person name="Delbecq S."/>
            <person name="Moubri-Menage K."/>
            <person name="Shams-Eldin H."/>
            <person name="Usmani-Brown S."/>
            <person name="Bringaud F."/>
            <person name="Wincker P."/>
            <person name="Vivares C.P."/>
            <person name="Schwarz R.T."/>
            <person name="Schetters T.P."/>
            <person name="Krause P.J."/>
            <person name="Gorenflot A."/>
            <person name="Berry V."/>
            <person name="Barbe V."/>
            <person name="Ben Mamoun C."/>
        </authorList>
    </citation>
    <scope>NUCLEOTIDE SEQUENCE [LARGE SCALE GENOMIC DNA]</scope>
    <source>
        <strain evidence="2 3">RI</strain>
    </source>
</reference>
<sequence length="322" mass="37036">MNCFEYNRERGKSLYKLATIDPKFKSFTNKTKQTINSDLNNQTKSIQIPSNFSACMEGTAVVYDKKFNQCNSYCNKHIGNSYISDNIIDDMQINHTKCLNCEKFICRYKSTLEILSRTRKELLNISSILLKKESTIAFLENVACGCEIEINSNIGKINQLEIDIECLKKDNQYNVDVLKSQIRVLDDQIVGKDRNIMELKKSVFEYQAKLKILQAKNTSLTNELENTCSQMDALVTSTSDKCILLNEMEKNMRDIELARQKEFMEQMRVNRNLELDFKFNHNVAANLLNKKSNELDVLRAKLTTCQDGIEKVVSAAKQINPN</sequence>
<reference evidence="2 3" key="3">
    <citation type="journal article" date="2016" name="Sci. Rep.">
        <title>Genome-wide diversity and gene expression profiling of Babesia microti isolates identify polymorphic genes that mediate host-pathogen interactions.</title>
        <authorList>
            <person name="Silva J.C."/>
            <person name="Cornillot E."/>
            <person name="McCracken C."/>
            <person name="Usmani-Brown S."/>
            <person name="Dwivedi A."/>
            <person name="Ifeonu O.O."/>
            <person name="Crabtree J."/>
            <person name="Gotia H.T."/>
            <person name="Virji A.Z."/>
            <person name="Reynes C."/>
            <person name="Colinge J."/>
            <person name="Kumar V."/>
            <person name="Lawres L."/>
            <person name="Pazzi J.E."/>
            <person name="Pablo J.V."/>
            <person name="Hung C."/>
            <person name="Brancato J."/>
            <person name="Kumari P."/>
            <person name="Orvis J."/>
            <person name="Tretina K."/>
            <person name="Chibucos M."/>
            <person name="Ott S."/>
            <person name="Sadzewicz L."/>
            <person name="Sengamalay N."/>
            <person name="Shetty A.C."/>
            <person name="Su Q."/>
            <person name="Tallon L."/>
            <person name="Fraser C.M."/>
            <person name="Frutos R."/>
            <person name="Molina D.M."/>
            <person name="Krause P.J."/>
            <person name="Ben Mamoun C."/>
        </authorList>
    </citation>
    <scope>NUCLEOTIDE SEQUENCE [LARGE SCALE GENOMIC DNA]</scope>
    <source>
        <strain evidence="2 3">RI</strain>
    </source>
</reference>
<evidence type="ECO:0000256" key="1">
    <source>
        <dbReference type="SAM" id="Coils"/>
    </source>
</evidence>
<keyword evidence="1" id="KW-0175">Coiled coil</keyword>
<dbReference type="EMBL" id="FO082871">
    <property type="protein sequence ID" value="CCF73082.1"/>
    <property type="molecule type" value="Genomic_DNA"/>
</dbReference>
<dbReference type="Proteomes" id="UP000002899">
    <property type="component" value="Chromosome I"/>
</dbReference>
<protein>
    <submittedName>
        <fullName evidence="2">Uncharacterized protein</fullName>
    </submittedName>
</protein>
<evidence type="ECO:0000313" key="3">
    <source>
        <dbReference type="Proteomes" id="UP000002899"/>
    </source>
</evidence>
<dbReference type="AlphaFoldDB" id="I7J5P3"/>
<dbReference type="KEGG" id="bmic:BMR1_01G03130"/>
<name>I7J5P3_BABMR</name>
<evidence type="ECO:0000313" key="2">
    <source>
        <dbReference type="EMBL" id="CCF73082.1"/>
    </source>
</evidence>
<organism evidence="2 3">
    <name type="scientific">Babesia microti (strain RI)</name>
    <dbReference type="NCBI Taxonomy" id="1133968"/>
    <lineage>
        <taxon>Eukaryota</taxon>
        <taxon>Sar</taxon>
        <taxon>Alveolata</taxon>
        <taxon>Apicomplexa</taxon>
        <taxon>Aconoidasida</taxon>
        <taxon>Piroplasmida</taxon>
        <taxon>Babesiidae</taxon>
        <taxon>Babesia</taxon>
    </lineage>
</organism>
<gene>
    <name evidence="2" type="ORF">BMR1_01G03130</name>
</gene>
<accession>I7J5P3</accession>
<reference evidence="2 3" key="2">
    <citation type="journal article" date="2013" name="PLoS ONE">
        <title>Whole genome mapping and re-organization of the nuclear and mitochondrial genomes of Babesia microti isolates.</title>
        <authorList>
            <person name="Cornillot E."/>
            <person name="Dassouli A."/>
            <person name="Garg A."/>
            <person name="Pachikara N."/>
            <person name="Randazzo S."/>
            <person name="Depoix D."/>
            <person name="Carcy B."/>
            <person name="Delbecq S."/>
            <person name="Frutos R."/>
            <person name="Silva J.C."/>
            <person name="Sutton R."/>
            <person name="Krause P.J."/>
            <person name="Mamoun C.B."/>
        </authorList>
    </citation>
    <scope>NUCLEOTIDE SEQUENCE [LARGE SCALE GENOMIC DNA]</scope>
    <source>
        <strain evidence="2 3">RI</strain>
    </source>
</reference>
<feature type="coiled-coil region" evidence="1">
    <location>
        <begin position="196"/>
        <end position="265"/>
    </location>
</feature>
<keyword evidence="3" id="KW-1185">Reference proteome</keyword>
<dbReference type="VEuPathDB" id="PiroplasmaDB:BMR1_01G03130"/>